<evidence type="ECO:0000313" key="7">
    <source>
        <dbReference type="EnsemblMetazoa" id="AALB015732-PA"/>
    </source>
</evidence>
<dbReference type="InterPro" id="IPR004046">
    <property type="entry name" value="GST_C"/>
</dbReference>
<dbReference type="Pfam" id="PF14497">
    <property type="entry name" value="GST_C_3"/>
    <property type="match status" value="1"/>
</dbReference>
<dbReference type="CDD" id="cd03177">
    <property type="entry name" value="GST_C_Delta_Epsilon"/>
    <property type="match status" value="1"/>
</dbReference>
<dbReference type="InterPro" id="IPR004045">
    <property type="entry name" value="Glutathione_S-Trfase_N"/>
</dbReference>
<dbReference type="PROSITE" id="PS50404">
    <property type="entry name" value="GST_NTER"/>
    <property type="match status" value="1"/>
</dbReference>
<evidence type="ECO:0000256" key="3">
    <source>
        <dbReference type="ARBA" id="ARBA00012452"/>
    </source>
</evidence>
<dbReference type="VEuPathDB" id="VectorBase:AALB015732"/>
<evidence type="ECO:0000256" key="2">
    <source>
        <dbReference type="ARBA" id="ARBA00011738"/>
    </source>
</evidence>
<dbReference type="EnsemblMetazoa" id="AALB015732-RA">
    <property type="protein sequence ID" value="AALB015732-PA"/>
    <property type="gene ID" value="AALB015732"/>
</dbReference>
<dbReference type="FunFam" id="3.40.30.10:FF:000208">
    <property type="entry name" value="glutathione S-transferase 1"/>
    <property type="match status" value="1"/>
</dbReference>
<evidence type="ECO:0000313" key="8">
    <source>
        <dbReference type="Proteomes" id="UP000069272"/>
    </source>
</evidence>
<dbReference type="InterPro" id="IPR010987">
    <property type="entry name" value="Glutathione-S-Trfase_C-like"/>
</dbReference>
<dbReference type="PANTHER" id="PTHR43969">
    <property type="entry name" value="GLUTATHIONE S TRANSFERASE D10, ISOFORM A-RELATED"/>
    <property type="match status" value="1"/>
</dbReference>
<accession>A0A182G0F3</accession>
<name>A0A182G0F3_ANOAL</name>
<sequence length="222" mass="24785">MAPIKLYTTRRTPAGRAVELTAKLLGLDLDISYMDLTKKEHLTPEFLKMNPMHTVPTINDNGVPLFDSHAIIIYLVSKYGKDDTLYPKDLVQQAHVNAMLHFESGVLFARLRGILEPVFYWGQTELPQEKLDSIQKAYELLEGTLSTGGTNYLVGNSITLADVSVSTSLSTLNALFPVDVAKYPAVVAYLKRLEQTLPNYKDINIDRANEALQLFNQKLGKA</sequence>
<reference evidence="7" key="2">
    <citation type="submission" date="2022-08" db="UniProtKB">
        <authorList>
            <consortium name="EnsemblMetazoa"/>
        </authorList>
    </citation>
    <scope>IDENTIFICATION</scope>
    <source>
        <strain evidence="7">STECLA/ALBI9_A</strain>
    </source>
</reference>
<dbReference type="SFLD" id="SFLDS00019">
    <property type="entry name" value="Glutathione_Transferase_(cytos"/>
    <property type="match status" value="1"/>
</dbReference>
<dbReference type="FunFam" id="1.20.1050.10:FF:000007">
    <property type="entry name" value="Glutathione S-transferase 1-1"/>
    <property type="match status" value="1"/>
</dbReference>
<comment type="similarity">
    <text evidence="1">Belongs to the GST superfamily. Theta family.</text>
</comment>
<evidence type="ECO:0000256" key="1">
    <source>
        <dbReference type="ARBA" id="ARBA00009899"/>
    </source>
</evidence>
<dbReference type="InterPro" id="IPR040079">
    <property type="entry name" value="Glutathione_S-Trfase"/>
</dbReference>
<dbReference type="PROSITE" id="PS50405">
    <property type="entry name" value="GST_CTER"/>
    <property type="match status" value="1"/>
</dbReference>
<evidence type="ECO:0000256" key="5">
    <source>
        <dbReference type="ARBA" id="ARBA00041523"/>
    </source>
</evidence>
<dbReference type="SUPFAM" id="SSF47616">
    <property type="entry name" value="GST C-terminal domain-like"/>
    <property type="match status" value="1"/>
</dbReference>
<dbReference type="Gene3D" id="3.40.30.10">
    <property type="entry name" value="Glutaredoxin"/>
    <property type="match status" value="1"/>
</dbReference>
<dbReference type="InterPro" id="IPR036249">
    <property type="entry name" value="Thioredoxin-like_sf"/>
</dbReference>
<evidence type="ECO:0000256" key="6">
    <source>
        <dbReference type="ARBA" id="ARBA00047960"/>
    </source>
</evidence>
<organism evidence="7 8">
    <name type="scientific">Anopheles albimanus</name>
    <name type="common">New world malaria mosquito</name>
    <dbReference type="NCBI Taxonomy" id="7167"/>
    <lineage>
        <taxon>Eukaryota</taxon>
        <taxon>Metazoa</taxon>
        <taxon>Ecdysozoa</taxon>
        <taxon>Arthropoda</taxon>
        <taxon>Hexapoda</taxon>
        <taxon>Insecta</taxon>
        <taxon>Pterygota</taxon>
        <taxon>Neoptera</taxon>
        <taxon>Endopterygota</taxon>
        <taxon>Diptera</taxon>
        <taxon>Nematocera</taxon>
        <taxon>Culicoidea</taxon>
        <taxon>Culicidae</taxon>
        <taxon>Anophelinae</taxon>
        <taxon>Anopheles</taxon>
    </lineage>
</organism>
<dbReference type="InterPro" id="IPR036282">
    <property type="entry name" value="Glutathione-S-Trfase_C_sf"/>
</dbReference>
<comment type="subunit">
    <text evidence="2">Homodimer.</text>
</comment>
<keyword evidence="4" id="KW-0808">Transferase</keyword>
<dbReference type="AlphaFoldDB" id="A0A182G0F3"/>
<evidence type="ECO:0000256" key="4">
    <source>
        <dbReference type="ARBA" id="ARBA00022679"/>
    </source>
</evidence>
<reference evidence="7 8" key="1">
    <citation type="journal article" date="2017" name="G3 (Bethesda)">
        <title>The Physical Genome Mapping of Anopheles albimanus Corrected Scaffold Misassemblies and Identified Interarm Rearrangements in Genus Anopheles.</title>
        <authorList>
            <person name="Artemov G.N."/>
            <person name="Peery A.N."/>
            <person name="Jiang X."/>
            <person name="Tu Z."/>
            <person name="Stegniy V.N."/>
            <person name="Sharakhova M.V."/>
            <person name="Sharakhov I.V."/>
        </authorList>
    </citation>
    <scope>NUCLEOTIDE SEQUENCE [LARGE SCALE GENOMIC DNA]</scope>
    <source>
        <strain evidence="7 8">ALBI9_A</strain>
    </source>
</reference>
<proteinExistence type="inferred from homology"/>
<comment type="catalytic activity">
    <reaction evidence="6">
        <text>RX + glutathione = an S-substituted glutathione + a halide anion + H(+)</text>
        <dbReference type="Rhea" id="RHEA:16437"/>
        <dbReference type="ChEBI" id="CHEBI:15378"/>
        <dbReference type="ChEBI" id="CHEBI:16042"/>
        <dbReference type="ChEBI" id="CHEBI:17792"/>
        <dbReference type="ChEBI" id="CHEBI:57925"/>
        <dbReference type="ChEBI" id="CHEBI:90779"/>
        <dbReference type="EC" id="2.5.1.18"/>
    </reaction>
</comment>
<dbReference type="GO" id="GO:0004364">
    <property type="term" value="F:glutathione transferase activity"/>
    <property type="evidence" value="ECO:0007669"/>
    <property type="project" value="UniProtKB-EC"/>
</dbReference>
<dbReference type="SFLD" id="SFLDG00358">
    <property type="entry name" value="Main_(cytGST)"/>
    <property type="match status" value="1"/>
</dbReference>
<dbReference type="PANTHER" id="PTHR43969:SF3">
    <property type="entry name" value="GLUTATHIONE S TRANSFERASE E11, ISOFORM A-RELATED"/>
    <property type="match status" value="1"/>
</dbReference>
<dbReference type="SUPFAM" id="SSF52833">
    <property type="entry name" value="Thioredoxin-like"/>
    <property type="match status" value="1"/>
</dbReference>
<dbReference type="EC" id="2.5.1.18" evidence="3"/>
<dbReference type="CDD" id="cd03045">
    <property type="entry name" value="GST_N_Delta_Epsilon"/>
    <property type="match status" value="1"/>
</dbReference>
<dbReference type="Gene3D" id="1.20.1050.10">
    <property type="match status" value="1"/>
</dbReference>
<dbReference type="STRING" id="7167.A0A182G0F3"/>
<protein>
    <recommendedName>
        <fullName evidence="3">glutathione transferase</fullName>
        <ecNumber evidence="3">2.5.1.18</ecNumber>
    </recommendedName>
    <alternativeName>
        <fullName evidence="5">GST class-theta</fullName>
    </alternativeName>
</protein>
<dbReference type="Proteomes" id="UP000069272">
    <property type="component" value="Chromosome 2L"/>
</dbReference>
<keyword evidence="8" id="KW-1185">Reference proteome</keyword>
<dbReference type="VEuPathDB" id="VectorBase:AALB20_034396"/>
<dbReference type="GO" id="GO:0006749">
    <property type="term" value="P:glutathione metabolic process"/>
    <property type="evidence" value="ECO:0007669"/>
    <property type="project" value="TreeGrafter"/>
</dbReference>
<dbReference type="Pfam" id="PF02798">
    <property type="entry name" value="GST_N"/>
    <property type="match status" value="1"/>
</dbReference>